<reference evidence="3" key="2">
    <citation type="submission" date="2016-11" db="EMBL/GenBank/DDBJ databases">
        <authorList>
            <person name="Jaros S."/>
            <person name="Januszkiewicz K."/>
            <person name="Wedrychowicz H."/>
        </authorList>
    </citation>
    <scope>NUCLEOTIDE SEQUENCE [LARGE SCALE GENOMIC DNA]</scope>
    <source>
        <strain evidence="3">DSM 27989</strain>
    </source>
</reference>
<feature type="transmembrane region" description="Helical" evidence="1">
    <location>
        <begin position="46"/>
        <end position="67"/>
    </location>
</feature>
<sequence length="223" mass="25677">MKKKFKKELNKYSLWILIGTALPLIIYLFVFGLNGLSLKNTNWSDFGSFIGGYATLIFGAANLYFLIKISYKLSQIDEDRNNKNKIDSVKPLGIINYEVDYKNLCYKVVINNFGLGPLVVKNYSIKYDEILYENFEFFYNKIALIMQSSQLLKSIEKDKFFVGSNSNYVILEVGFNRKYEPGLKNLSGTGKKDLNEFIKNMKSVELTFECEDIFGNVTELLVN</sequence>
<dbReference type="AlphaFoldDB" id="A0A1M6ZXM0"/>
<keyword evidence="5" id="KW-1185">Reference proteome</keyword>
<dbReference type="Proteomes" id="UP000184120">
    <property type="component" value="Unassembled WGS sequence"/>
</dbReference>
<keyword evidence="1" id="KW-0812">Transmembrane</keyword>
<protein>
    <submittedName>
        <fullName evidence="3">Uncharacterized protein</fullName>
    </submittedName>
</protein>
<evidence type="ECO:0000313" key="5">
    <source>
        <dbReference type="Proteomes" id="UP000650994"/>
    </source>
</evidence>
<reference evidence="4" key="3">
    <citation type="submission" date="2016-11" db="EMBL/GenBank/DDBJ databases">
        <authorList>
            <person name="Varghese N."/>
            <person name="Submissions S."/>
        </authorList>
    </citation>
    <scope>NUCLEOTIDE SEQUENCE [LARGE SCALE GENOMIC DNA]</scope>
    <source>
        <strain evidence="4">DSM 27989</strain>
    </source>
</reference>
<feature type="transmembrane region" description="Helical" evidence="1">
    <location>
        <begin position="12"/>
        <end position="34"/>
    </location>
</feature>
<reference evidence="2" key="1">
    <citation type="journal article" date="2014" name="Int. J. Syst. Evol. Microbiol.">
        <title>Complete genome of a new Firmicutes species belonging to the dominant human colonic microbiota ('Ruminococcus bicirculans') reveals two chromosomes and a selective capacity to utilize plant glucans.</title>
        <authorList>
            <consortium name="NISC Comparative Sequencing Program"/>
            <person name="Wegmann U."/>
            <person name="Louis P."/>
            <person name="Goesmann A."/>
            <person name="Henrissat B."/>
            <person name="Duncan S.H."/>
            <person name="Flint H.J."/>
        </authorList>
    </citation>
    <scope>NUCLEOTIDE SEQUENCE</scope>
    <source>
        <strain evidence="2">CGMCC 1.12707</strain>
    </source>
</reference>
<gene>
    <name evidence="2" type="ORF">GCM10010984_07360</name>
    <name evidence="3" type="ORF">SAMN05443634_10890</name>
</gene>
<dbReference type="OrthoDB" id="1261799at2"/>
<accession>A0A1M6ZXM0</accession>
<evidence type="ECO:0000313" key="2">
    <source>
        <dbReference type="EMBL" id="GGE92212.1"/>
    </source>
</evidence>
<name>A0A1M6ZXM0_9FLAO</name>
<evidence type="ECO:0000313" key="3">
    <source>
        <dbReference type="EMBL" id="SHL35268.1"/>
    </source>
</evidence>
<reference evidence="5" key="4">
    <citation type="journal article" date="2019" name="Int. J. Syst. Evol. Microbiol.">
        <title>The Global Catalogue of Microorganisms (GCM) 10K type strain sequencing project: providing services to taxonomists for standard genome sequencing and annotation.</title>
        <authorList>
            <consortium name="The Broad Institute Genomics Platform"/>
            <consortium name="The Broad Institute Genome Sequencing Center for Infectious Disease"/>
            <person name="Wu L."/>
            <person name="Ma J."/>
        </authorList>
    </citation>
    <scope>NUCLEOTIDE SEQUENCE [LARGE SCALE GENOMIC DNA]</scope>
    <source>
        <strain evidence="5">CGMCC 1.12707</strain>
    </source>
</reference>
<organism evidence="3 4">
    <name type="scientific">Chishuiella changwenlii</name>
    <dbReference type="NCBI Taxonomy" id="1434701"/>
    <lineage>
        <taxon>Bacteria</taxon>
        <taxon>Pseudomonadati</taxon>
        <taxon>Bacteroidota</taxon>
        <taxon>Flavobacteriia</taxon>
        <taxon>Flavobacteriales</taxon>
        <taxon>Weeksellaceae</taxon>
        <taxon>Chishuiella</taxon>
    </lineage>
</organism>
<reference evidence="2" key="5">
    <citation type="submission" date="2024-05" db="EMBL/GenBank/DDBJ databases">
        <authorList>
            <person name="Sun Q."/>
            <person name="Zhou Y."/>
        </authorList>
    </citation>
    <scope>NUCLEOTIDE SEQUENCE</scope>
    <source>
        <strain evidence="2">CGMCC 1.12707</strain>
    </source>
</reference>
<evidence type="ECO:0000256" key="1">
    <source>
        <dbReference type="SAM" id="Phobius"/>
    </source>
</evidence>
<dbReference type="RefSeq" id="WP_072932667.1">
    <property type="nucleotide sequence ID" value="NZ_BMFL01000004.1"/>
</dbReference>
<dbReference type="Proteomes" id="UP000650994">
    <property type="component" value="Unassembled WGS sequence"/>
</dbReference>
<evidence type="ECO:0000313" key="4">
    <source>
        <dbReference type="Proteomes" id="UP000184120"/>
    </source>
</evidence>
<keyword evidence="1" id="KW-1133">Transmembrane helix</keyword>
<proteinExistence type="predicted"/>
<dbReference type="EMBL" id="FRBH01000008">
    <property type="protein sequence ID" value="SHL35268.1"/>
    <property type="molecule type" value="Genomic_DNA"/>
</dbReference>
<dbReference type="EMBL" id="BMFL01000004">
    <property type="protein sequence ID" value="GGE92212.1"/>
    <property type="molecule type" value="Genomic_DNA"/>
</dbReference>
<keyword evidence="1" id="KW-0472">Membrane</keyword>